<evidence type="ECO:0000256" key="6">
    <source>
        <dbReference type="ARBA" id="ARBA00022989"/>
    </source>
</evidence>
<accession>A0A077YYQ4</accession>
<dbReference type="PANTHER" id="PTHR14083:SF0">
    <property type="entry name" value="YIP1D-INTERACTING FACTOR 1, ISOFORM C"/>
    <property type="match status" value="1"/>
</dbReference>
<keyword evidence="3 9" id="KW-0812">Transmembrane</keyword>
<evidence type="ECO:0000256" key="7">
    <source>
        <dbReference type="ARBA" id="ARBA00023034"/>
    </source>
</evidence>
<feature type="transmembrane region" description="Helical" evidence="9">
    <location>
        <begin position="137"/>
        <end position="156"/>
    </location>
</feature>
<keyword evidence="5 9" id="KW-0653">Protein transport</keyword>
<dbReference type="Proteomes" id="UP000030665">
    <property type="component" value="Unassembled WGS sequence"/>
</dbReference>
<keyword evidence="7 9" id="KW-0333">Golgi apparatus</keyword>
<feature type="transmembrane region" description="Helical" evidence="9">
    <location>
        <begin position="211"/>
        <end position="244"/>
    </location>
</feature>
<dbReference type="GO" id="GO:0015031">
    <property type="term" value="P:protein transport"/>
    <property type="evidence" value="ECO:0007669"/>
    <property type="project" value="UniProtKB-KW"/>
</dbReference>
<dbReference type="EMBL" id="HG805836">
    <property type="protein sequence ID" value="CDW52961.1"/>
    <property type="molecule type" value="Genomic_DNA"/>
</dbReference>
<evidence type="ECO:0000256" key="8">
    <source>
        <dbReference type="ARBA" id="ARBA00023136"/>
    </source>
</evidence>
<dbReference type="PANTHER" id="PTHR14083">
    <property type="entry name" value="YIP1 INTERACTING FACTOR HOMOLOG YIF1 PROTEIN"/>
    <property type="match status" value="1"/>
</dbReference>
<feature type="transmembrane region" description="Helical" evidence="9">
    <location>
        <begin position="168"/>
        <end position="191"/>
    </location>
</feature>
<comment type="function">
    <text evidence="9">Has a role in transport between endoplasmic reticulum and Golgi.</text>
</comment>
<dbReference type="InterPro" id="IPR005578">
    <property type="entry name" value="Yif1_fam"/>
</dbReference>
<keyword evidence="2 9" id="KW-0813">Transport</keyword>
<name>A0A077YYQ4_TRITR</name>
<evidence type="ECO:0000256" key="5">
    <source>
        <dbReference type="ARBA" id="ARBA00022927"/>
    </source>
</evidence>
<comment type="subcellular location">
    <subcellularLocation>
        <location evidence="9">Endoplasmic reticulum membrane</location>
        <topology evidence="9">Multi-pass membrane protein</topology>
    </subcellularLocation>
    <subcellularLocation>
        <location evidence="9">Golgi apparatus membrane</location>
        <topology evidence="9">Multi-pass membrane protein</topology>
    </subcellularLocation>
</comment>
<reference evidence="10" key="1">
    <citation type="submission" date="2014-01" db="EMBL/GenBank/DDBJ databases">
        <authorList>
            <person name="Aslett M."/>
        </authorList>
    </citation>
    <scope>NUCLEOTIDE SEQUENCE</scope>
</reference>
<sequence>MTAPPDYASGYERDRFGESDENIRKLDAKQGGHNTSSSPFGSRGYLDEFGAVGMAKAYSEQMAQHGIAKLDRYVSAVKLKQYFDVDNLYVGKKLLLVLFPFLHQLTFASISQRWSARQASHDEKDASPRDSVNAIDLYIPVMAVVTYILTSGLVLGVQNRFSPEKLGLLCSTILAWLIAENLVITITRYAMVISESLNFWDTLAYSGYKYVGMIMSLLVYLVAGSSLYFYCLFYCSLAISFFLARSLKVHVADGRSYEEGRKRKLYLLVFISLTQPLIMWWLTSSLMTNVAKRFPADPTDDI</sequence>
<dbReference type="GO" id="GO:0006888">
    <property type="term" value="P:endoplasmic reticulum to Golgi vesicle-mediated transport"/>
    <property type="evidence" value="ECO:0007669"/>
    <property type="project" value="UniProtKB-UniRule"/>
</dbReference>
<proteinExistence type="inferred from homology"/>
<dbReference type="GO" id="GO:0005793">
    <property type="term" value="C:endoplasmic reticulum-Golgi intermediate compartment"/>
    <property type="evidence" value="ECO:0007669"/>
    <property type="project" value="UniProtKB-UniRule"/>
</dbReference>
<keyword evidence="6 9" id="KW-1133">Transmembrane helix</keyword>
<keyword evidence="4 9" id="KW-0256">Endoplasmic reticulum</keyword>
<evidence type="ECO:0000256" key="2">
    <source>
        <dbReference type="ARBA" id="ARBA00022448"/>
    </source>
</evidence>
<organism evidence="10 11">
    <name type="scientific">Trichuris trichiura</name>
    <name type="common">Whipworm</name>
    <name type="synonym">Trichocephalus trichiurus</name>
    <dbReference type="NCBI Taxonomy" id="36087"/>
    <lineage>
        <taxon>Eukaryota</taxon>
        <taxon>Metazoa</taxon>
        <taxon>Ecdysozoa</taxon>
        <taxon>Nematoda</taxon>
        <taxon>Enoplea</taxon>
        <taxon>Dorylaimia</taxon>
        <taxon>Trichinellida</taxon>
        <taxon>Trichuridae</taxon>
        <taxon>Trichuris</taxon>
    </lineage>
</organism>
<evidence type="ECO:0000256" key="1">
    <source>
        <dbReference type="ARBA" id="ARBA00009727"/>
    </source>
</evidence>
<evidence type="ECO:0000256" key="3">
    <source>
        <dbReference type="ARBA" id="ARBA00022692"/>
    </source>
</evidence>
<dbReference type="GO" id="GO:0030134">
    <property type="term" value="C:COPII-coated ER to Golgi transport vesicle"/>
    <property type="evidence" value="ECO:0007669"/>
    <property type="project" value="TreeGrafter"/>
</dbReference>
<reference evidence="10" key="2">
    <citation type="submission" date="2014-03" db="EMBL/GenBank/DDBJ databases">
        <title>The whipworm genome and dual-species transcriptomics of an intimate host-pathogen interaction.</title>
        <authorList>
            <person name="Foth B.J."/>
            <person name="Tsai I.J."/>
            <person name="Reid A.J."/>
            <person name="Bancroft A.J."/>
            <person name="Nichol S."/>
            <person name="Tracey A."/>
            <person name="Holroyd N."/>
            <person name="Cotton J.A."/>
            <person name="Stanley E.J."/>
            <person name="Zarowiecki M."/>
            <person name="Liu J.Z."/>
            <person name="Huckvale T."/>
            <person name="Cooper P.J."/>
            <person name="Grencis R.K."/>
            <person name="Berriman M."/>
        </authorList>
    </citation>
    <scope>NUCLEOTIDE SEQUENCE [LARGE SCALE GENOMIC DNA]</scope>
</reference>
<gene>
    <name evidence="10" type="ORF">TTRE_0000122301</name>
</gene>
<evidence type="ECO:0000313" key="11">
    <source>
        <dbReference type="Proteomes" id="UP000030665"/>
    </source>
</evidence>
<dbReference type="GO" id="GO:0000139">
    <property type="term" value="C:Golgi membrane"/>
    <property type="evidence" value="ECO:0007669"/>
    <property type="project" value="UniProtKB-SubCell"/>
</dbReference>
<keyword evidence="11" id="KW-1185">Reference proteome</keyword>
<keyword evidence="8 9" id="KW-0472">Membrane</keyword>
<feature type="transmembrane region" description="Helical" evidence="9">
    <location>
        <begin position="265"/>
        <end position="283"/>
    </location>
</feature>
<comment type="similarity">
    <text evidence="1 9">Belongs to the YIF1 family.</text>
</comment>
<evidence type="ECO:0000256" key="4">
    <source>
        <dbReference type="ARBA" id="ARBA00022824"/>
    </source>
</evidence>
<dbReference type="Pfam" id="PF03878">
    <property type="entry name" value="YIF1"/>
    <property type="match status" value="1"/>
</dbReference>
<evidence type="ECO:0000313" key="10">
    <source>
        <dbReference type="EMBL" id="CDW52961.1"/>
    </source>
</evidence>
<protein>
    <recommendedName>
        <fullName evidence="9">Protein YIF1</fullName>
    </recommendedName>
</protein>
<dbReference type="STRING" id="36087.A0A077YYQ4"/>
<dbReference type="AlphaFoldDB" id="A0A077YYQ4"/>
<evidence type="ECO:0000256" key="9">
    <source>
        <dbReference type="RuleBase" id="RU368073"/>
    </source>
</evidence>
<dbReference type="OrthoDB" id="337750at2759"/>
<dbReference type="GO" id="GO:0005789">
    <property type="term" value="C:endoplasmic reticulum membrane"/>
    <property type="evidence" value="ECO:0007669"/>
    <property type="project" value="UniProtKB-SubCell"/>
</dbReference>